<evidence type="ECO:0000313" key="2">
    <source>
        <dbReference type="Proteomes" id="UP000450676"/>
    </source>
</evidence>
<reference evidence="1 2" key="1">
    <citation type="submission" date="2019-12" db="EMBL/GenBank/DDBJ databases">
        <title>Novel species isolated from a subtropical stream in China.</title>
        <authorList>
            <person name="Lu H."/>
        </authorList>
    </citation>
    <scope>NUCLEOTIDE SEQUENCE [LARGE SCALE GENOMIC DNA]</scope>
    <source>
        <strain evidence="1 2">FT127W</strain>
    </source>
</reference>
<dbReference type="Proteomes" id="UP000450676">
    <property type="component" value="Unassembled WGS sequence"/>
</dbReference>
<proteinExistence type="predicted"/>
<protein>
    <submittedName>
        <fullName evidence="1">DUF937 domain-containing protein</fullName>
    </submittedName>
</protein>
<dbReference type="SUPFAM" id="SSF140804">
    <property type="entry name" value="YidB-like"/>
    <property type="match status" value="1"/>
</dbReference>
<dbReference type="RefSeq" id="WP_161071974.1">
    <property type="nucleotide sequence ID" value="NZ_WWCU01000008.1"/>
</dbReference>
<dbReference type="AlphaFoldDB" id="A0A7X4HAF5"/>
<dbReference type="InterPro" id="IPR027405">
    <property type="entry name" value="YidB-like"/>
</dbReference>
<comment type="caution">
    <text evidence="1">The sequence shown here is derived from an EMBL/GenBank/DDBJ whole genome shotgun (WGS) entry which is preliminary data.</text>
</comment>
<keyword evidence="2" id="KW-1185">Reference proteome</keyword>
<name>A0A7X4HAF5_9BURK</name>
<accession>A0A7X4HAF5</accession>
<dbReference type="EMBL" id="WWCU01000008">
    <property type="protein sequence ID" value="MYN07626.1"/>
    <property type="molecule type" value="Genomic_DNA"/>
</dbReference>
<gene>
    <name evidence="1" type="ORF">GTP77_09750</name>
</gene>
<evidence type="ECO:0000313" key="1">
    <source>
        <dbReference type="EMBL" id="MYN07626.1"/>
    </source>
</evidence>
<dbReference type="Pfam" id="PF20159">
    <property type="entry name" value="YidB"/>
    <property type="match status" value="1"/>
</dbReference>
<sequence length="138" mass="13959">MGLLDQLAGQVLGSLGSQQQDPVPQGDLVNTVMGLLNQAGGLQGLLQKLQASGLGDQVASWVGTGENQTVSGNQIADALGSGQLAQIAQQAGLEPEHASAGLAQLLPQIIDQLTPNGAVPQDDMVAQGLSLLKGKLFG</sequence>
<dbReference type="InterPro" id="IPR045372">
    <property type="entry name" value="YidB"/>
</dbReference>
<dbReference type="Gene3D" id="1.10.10.690">
    <property type="entry name" value="YidB-like"/>
    <property type="match status" value="1"/>
</dbReference>
<organism evidence="1 2">
    <name type="scientific">Pseudoduganella aquatica</name>
    <dbReference type="NCBI Taxonomy" id="2660641"/>
    <lineage>
        <taxon>Bacteria</taxon>
        <taxon>Pseudomonadati</taxon>
        <taxon>Pseudomonadota</taxon>
        <taxon>Betaproteobacteria</taxon>
        <taxon>Burkholderiales</taxon>
        <taxon>Oxalobacteraceae</taxon>
        <taxon>Telluria group</taxon>
        <taxon>Pseudoduganella</taxon>
    </lineage>
</organism>